<dbReference type="PANTHER" id="PTHR10165">
    <property type="entry name" value="LIPID PHOSPHATE PHOSPHATASE"/>
    <property type="match status" value="1"/>
</dbReference>
<keyword evidence="3 6" id="KW-0812">Transmembrane</keyword>
<dbReference type="SUPFAM" id="SSF48317">
    <property type="entry name" value="Acid phosphatase/Vanadium-dependent haloperoxidase"/>
    <property type="match status" value="1"/>
</dbReference>
<feature type="transmembrane region" description="Helical" evidence="6">
    <location>
        <begin position="144"/>
        <end position="162"/>
    </location>
</feature>
<dbReference type="PANTHER" id="PTHR10165:SF35">
    <property type="entry name" value="RE23632P"/>
    <property type="match status" value="1"/>
</dbReference>
<dbReference type="Pfam" id="PF01569">
    <property type="entry name" value="PAP2"/>
    <property type="match status" value="1"/>
</dbReference>
<keyword evidence="9" id="KW-1185">Reference proteome</keyword>
<dbReference type="OrthoDB" id="10030083at2759"/>
<evidence type="ECO:0000256" key="6">
    <source>
        <dbReference type="SAM" id="Phobius"/>
    </source>
</evidence>
<evidence type="ECO:0000313" key="8">
    <source>
        <dbReference type="EMBL" id="RKO84695.1"/>
    </source>
</evidence>
<accession>A0A4P9W054</accession>
<dbReference type="Gene3D" id="1.20.144.10">
    <property type="entry name" value="Phosphatidic acid phosphatase type 2/haloperoxidase"/>
    <property type="match status" value="1"/>
</dbReference>
<dbReference type="SMART" id="SM00014">
    <property type="entry name" value="acidPPc"/>
    <property type="match status" value="1"/>
</dbReference>
<comment type="subcellular location">
    <subcellularLocation>
        <location evidence="1">Membrane</location>
        <topology evidence="1">Multi-pass membrane protein</topology>
    </subcellularLocation>
</comment>
<feature type="transmembrane region" description="Helical" evidence="6">
    <location>
        <begin position="113"/>
        <end position="132"/>
    </location>
</feature>
<keyword evidence="5 6" id="KW-0472">Membrane</keyword>
<reference evidence="9" key="1">
    <citation type="journal article" date="2018" name="Nat. Microbiol.">
        <title>Leveraging single-cell genomics to expand the fungal tree of life.</title>
        <authorList>
            <person name="Ahrendt S.R."/>
            <person name="Quandt C.A."/>
            <person name="Ciobanu D."/>
            <person name="Clum A."/>
            <person name="Salamov A."/>
            <person name="Andreopoulos B."/>
            <person name="Cheng J.F."/>
            <person name="Woyke T."/>
            <person name="Pelin A."/>
            <person name="Henrissat B."/>
            <person name="Reynolds N.K."/>
            <person name="Benny G.L."/>
            <person name="Smith M.E."/>
            <person name="James T.Y."/>
            <person name="Grigoriev I.V."/>
        </authorList>
    </citation>
    <scope>NUCLEOTIDE SEQUENCE [LARGE SCALE GENOMIC DNA]</scope>
</reference>
<gene>
    <name evidence="8" type="ORF">BDK51DRAFT_48338</name>
</gene>
<dbReference type="EMBL" id="KZ999831">
    <property type="protein sequence ID" value="RKO84695.1"/>
    <property type="molecule type" value="Genomic_DNA"/>
</dbReference>
<dbReference type="GO" id="GO:0016020">
    <property type="term" value="C:membrane"/>
    <property type="evidence" value="ECO:0007669"/>
    <property type="project" value="UniProtKB-SubCell"/>
</dbReference>
<proteinExistence type="inferred from homology"/>
<evidence type="ECO:0000256" key="2">
    <source>
        <dbReference type="ARBA" id="ARBA00008816"/>
    </source>
</evidence>
<organism evidence="8 9">
    <name type="scientific">Blyttiomyces helicus</name>
    <dbReference type="NCBI Taxonomy" id="388810"/>
    <lineage>
        <taxon>Eukaryota</taxon>
        <taxon>Fungi</taxon>
        <taxon>Fungi incertae sedis</taxon>
        <taxon>Chytridiomycota</taxon>
        <taxon>Chytridiomycota incertae sedis</taxon>
        <taxon>Chytridiomycetes</taxon>
        <taxon>Chytridiomycetes incertae sedis</taxon>
        <taxon>Blyttiomyces</taxon>
    </lineage>
</organism>
<evidence type="ECO:0000256" key="3">
    <source>
        <dbReference type="ARBA" id="ARBA00022692"/>
    </source>
</evidence>
<feature type="domain" description="Phosphatidic acid phosphatase type 2/haloperoxidase" evidence="7">
    <location>
        <begin position="15"/>
        <end position="159"/>
    </location>
</feature>
<protein>
    <submittedName>
        <fullName evidence="8">PAP2 superfamily-domain-containing protein</fullName>
    </submittedName>
</protein>
<evidence type="ECO:0000256" key="5">
    <source>
        <dbReference type="ARBA" id="ARBA00023136"/>
    </source>
</evidence>
<name>A0A4P9W054_9FUNG</name>
<evidence type="ECO:0000256" key="4">
    <source>
        <dbReference type="ARBA" id="ARBA00022989"/>
    </source>
</evidence>
<dbReference type="InterPro" id="IPR036938">
    <property type="entry name" value="PAP2/HPO_sf"/>
</dbReference>
<dbReference type="GO" id="GO:0006644">
    <property type="term" value="P:phospholipid metabolic process"/>
    <property type="evidence" value="ECO:0007669"/>
    <property type="project" value="InterPro"/>
</dbReference>
<dbReference type="InterPro" id="IPR043216">
    <property type="entry name" value="PAP-like"/>
</dbReference>
<dbReference type="Proteomes" id="UP000269721">
    <property type="component" value="Unassembled WGS sequence"/>
</dbReference>
<dbReference type="GO" id="GO:0008195">
    <property type="term" value="F:phosphatidate phosphatase activity"/>
    <property type="evidence" value="ECO:0007669"/>
    <property type="project" value="TreeGrafter"/>
</dbReference>
<evidence type="ECO:0000313" key="9">
    <source>
        <dbReference type="Proteomes" id="UP000269721"/>
    </source>
</evidence>
<sequence length="201" mass="21585">MRRRWPVKIPLNPYHGTSLSIAFTTITVATLKIWTGALSPDFLAVCQPIANATMPRFGDYICRGNAAEVREARMSFPSSRAAYAAAGLAMASLYLGGRSRAWVVGDMGGGSRAWAVVISVAPVVGAIFVATTALVDNVHHTEDILAGLLIGLSFSYLAYRFYYRSLFDARSTGAPKCSPECGENGALNVREGDLETFVEAI</sequence>
<dbReference type="GO" id="GO:0046839">
    <property type="term" value="P:phospholipid dephosphorylation"/>
    <property type="evidence" value="ECO:0007669"/>
    <property type="project" value="TreeGrafter"/>
</dbReference>
<comment type="similarity">
    <text evidence="2">Belongs to the PA-phosphatase related phosphoesterase family.</text>
</comment>
<keyword evidence="4 6" id="KW-1133">Transmembrane helix</keyword>
<dbReference type="AlphaFoldDB" id="A0A4P9W054"/>
<dbReference type="InterPro" id="IPR000326">
    <property type="entry name" value="PAP2/HPO"/>
</dbReference>
<evidence type="ECO:0000259" key="7">
    <source>
        <dbReference type="SMART" id="SM00014"/>
    </source>
</evidence>
<evidence type="ECO:0000256" key="1">
    <source>
        <dbReference type="ARBA" id="ARBA00004141"/>
    </source>
</evidence>